<gene>
    <name evidence="2" type="ORF">GCM10025868_08970</name>
</gene>
<dbReference type="SUPFAM" id="SSF50800">
    <property type="entry name" value="PK beta-barrel domain-like"/>
    <property type="match status" value="1"/>
</dbReference>
<evidence type="ECO:0000259" key="1">
    <source>
        <dbReference type="PROSITE" id="PS51340"/>
    </source>
</evidence>
<protein>
    <recommendedName>
        <fullName evidence="1">MOSC domain-containing protein</fullName>
    </recommendedName>
</protein>
<dbReference type="Proteomes" id="UP001157017">
    <property type="component" value="Unassembled WGS sequence"/>
</dbReference>
<reference evidence="3" key="1">
    <citation type="journal article" date="2019" name="Int. J. Syst. Evol. Microbiol.">
        <title>The Global Catalogue of Microorganisms (GCM) 10K type strain sequencing project: providing services to taxonomists for standard genome sequencing and annotation.</title>
        <authorList>
            <consortium name="The Broad Institute Genomics Platform"/>
            <consortium name="The Broad Institute Genome Sequencing Center for Infectious Disease"/>
            <person name="Wu L."/>
            <person name="Ma J."/>
        </authorList>
    </citation>
    <scope>NUCLEOTIDE SEQUENCE [LARGE SCALE GENOMIC DNA]</scope>
    <source>
        <strain evidence="3">NBRC 108730</strain>
    </source>
</reference>
<evidence type="ECO:0000313" key="2">
    <source>
        <dbReference type="EMBL" id="GMA85647.1"/>
    </source>
</evidence>
<organism evidence="2 3">
    <name type="scientific">Angustibacter aerolatus</name>
    <dbReference type="NCBI Taxonomy" id="1162965"/>
    <lineage>
        <taxon>Bacteria</taxon>
        <taxon>Bacillati</taxon>
        <taxon>Actinomycetota</taxon>
        <taxon>Actinomycetes</taxon>
        <taxon>Kineosporiales</taxon>
        <taxon>Kineosporiaceae</taxon>
    </lineage>
</organism>
<dbReference type="EMBL" id="BSUZ01000001">
    <property type="protein sequence ID" value="GMA85647.1"/>
    <property type="molecule type" value="Genomic_DNA"/>
</dbReference>
<sequence>MAGAVAVGELGLAGDTQCDTKHHGGPEQAVYAYAGEDVERWAAEPGRDLPAGVFGENLRLQGVDVSGAVVGETWRIADDEGGGCVLQVTSARQPCRTFAAWMEEPRWVRRFTAVGALGAYLRVLETGSVVAGARVEVLDRPDHGVTVADTFPHLALEHAAALLDAEQSGSPRLHPDLRRAARRAVTRATAGS</sequence>
<comment type="caution">
    <text evidence="2">The sequence shown here is derived from an EMBL/GenBank/DDBJ whole genome shotgun (WGS) entry which is preliminary data.</text>
</comment>
<accession>A0ABQ6JBV8</accession>
<evidence type="ECO:0000313" key="3">
    <source>
        <dbReference type="Proteomes" id="UP001157017"/>
    </source>
</evidence>
<dbReference type="InterPro" id="IPR005302">
    <property type="entry name" value="MoCF_Sase_C"/>
</dbReference>
<feature type="domain" description="MOSC" evidence="1">
    <location>
        <begin position="1"/>
        <end position="138"/>
    </location>
</feature>
<dbReference type="PANTHER" id="PTHR30212:SF2">
    <property type="entry name" value="PROTEIN YIIM"/>
    <property type="match status" value="1"/>
</dbReference>
<dbReference type="PROSITE" id="PS51340">
    <property type="entry name" value="MOSC"/>
    <property type="match status" value="1"/>
</dbReference>
<dbReference type="PANTHER" id="PTHR30212">
    <property type="entry name" value="PROTEIN YIIM"/>
    <property type="match status" value="1"/>
</dbReference>
<dbReference type="InterPro" id="IPR052353">
    <property type="entry name" value="Benzoxazolinone_Detox_Enz"/>
</dbReference>
<name>A0ABQ6JBV8_9ACTN</name>
<proteinExistence type="predicted"/>
<dbReference type="InterPro" id="IPR011037">
    <property type="entry name" value="Pyrv_Knase-like_insert_dom_sf"/>
</dbReference>
<dbReference type="Gene3D" id="2.40.33.20">
    <property type="entry name" value="PK beta-barrel domain-like"/>
    <property type="match status" value="1"/>
</dbReference>
<keyword evidence="3" id="KW-1185">Reference proteome</keyword>
<dbReference type="Pfam" id="PF03473">
    <property type="entry name" value="MOSC"/>
    <property type="match status" value="1"/>
</dbReference>